<dbReference type="EMBL" id="CVRI01000029">
    <property type="protein sequence ID" value="CRK92468.1"/>
    <property type="molecule type" value="Genomic_DNA"/>
</dbReference>
<accession>A0A1J1HYR2</accession>
<evidence type="ECO:0000313" key="2">
    <source>
        <dbReference type="Proteomes" id="UP000183832"/>
    </source>
</evidence>
<reference evidence="1 2" key="1">
    <citation type="submission" date="2015-04" db="EMBL/GenBank/DDBJ databases">
        <authorList>
            <person name="Syromyatnikov M.Y."/>
            <person name="Popov V.N."/>
        </authorList>
    </citation>
    <scope>NUCLEOTIDE SEQUENCE [LARGE SCALE GENOMIC DNA]</scope>
</reference>
<protein>
    <submittedName>
        <fullName evidence="1">CLUMA_CG006065, isoform A</fullName>
    </submittedName>
</protein>
<gene>
    <name evidence="1" type="primary">similar to AGAP001559-PA</name>
    <name evidence="1" type="ORF">CLUMA_CG006065</name>
</gene>
<feature type="non-terminal residue" evidence="1">
    <location>
        <position position="43"/>
    </location>
</feature>
<proteinExistence type="predicted"/>
<sequence length="43" mass="4845">MASPVEIPLREGDEVIELDPENLPEGDEVLNILRNERSALSVW</sequence>
<evidence type="ECO:0000313" key="1">
    <source>
        <dbReference type="EMBL" id="CRK92468.1"/>
    </source>
</evidence>
<dbReference type="STRING" id="568069.A0A1J1HYR2"/>
<organism evidence="1 2">
    <name type="scientific">Clunio marinus</name>
    <dbReference type="NCBI Taxonomy" id="568069"/>
    <lineage>
        <taxon>Eukaryota</taxon>
        <taxon>Metazoa</taxon>
        <taxon>Ecdysozoa</taxon>
        <taxon>Arthropoda</taxon>
        <taxon>Hexapoda</taxon>
        <taxon>Insecta</taxon>
        <taxon>Pterygota</taxon>
        <taxon>Neoptera</taxon>
        <taxon>Endopterygota</taxon>
        <taxon>Diptera</taxon>
        <taxon>Nematocera</taxon>
        <taxon>Chironomoidea</taxon>
        <taxon>Chironomidae</taxon>
        <taxon>Clunio</taxon>
    </lineage>
</organism>
<keyword evidence="2" id="KW-1185">Reference proteome</keyword>
<dbReference type="OrthoDB" id="343875at2759"/>
<dbReference type="Proteomes" id="UP000183832">
    <property type="component" value="Unassembled WGS sequence"/>
</dbReference>
<dbReference type="AlphaFoldDB" id="A0A1J1HYR2"/>
<name>A0A1J1HYR2_9DIPT</name>